<comment type="pathway">
    <text evidence="2">Glycolipid biosynthesis; glycosylphosphatidylinositol-anchor biosynthesis.</text>
</comment>
<comment type="similarity">
    <text evidence="3">Belongs to the PIGX family.</text>
</comment>
<evidence type="ECO:0000256" key="8">
    <source>
        <dbReference type="ARBA" id="ARBA00023136"/>
    </source>
</evidence>
<dbReference type="Proteomes" id="UP000525078">
    <property type="component" value="Unassembled WGS sequence"/>
</dbReference>
<evidence type="ECO:0000256" key="5">
    <source>
        <dbReference type="ARBA" id="ARBA00022692"/>
    </source>
</evidence>
<evidence type="ECO:0000256" key="6">
    <source>
        <dbReference type="ARBA" id="ARBA00022824"/>
    </source>
</evidence>
<evidence type="ECO:0000256" key="2">
    <source>
        <dbReference type="ARBA" id="ARBA00004687"/>
    </source>
</evidence>
<keyword evidence="8" id="KW-0472">Membrane</keyword>
<keyword evidence="9" id="KW-0325">Glycoprotein</keyword>
<evidence type="ECO:0000256" key="1">
    <source>
        <dbReference type="ARBA" id="ARBA00004389"/>
    </source>
</evidence>
<comment type="caution">
    <text evidence="10">The sequence shown here is derived from an EMBL/GenBank/DDBJ whole genome shotgun (WGS) entry which is preliminary data.</text>
</comment>
<feature type="non-terminal residue" evidence="10">
    <location>
        <position position="101"/>
    </location>
</feature>
<dbReference type="EMBL" id="JAATIP010000050">
    <property type="protein sequence ID" value="KAF4383996.1"/>
    <property type="molecule type" value="Genomic_DNA"/>
</dbReference>
<gene>
    <name evidence="10" type="ORF">F8388_018748</name>
</gene>
<evidence type="ECO:0000256" key="3">
    <source>
        <dbReference type="ARBA" id="ARBA00010345"/>
    </source>
</evidence>
<evidence type="ECO:0000256" key="7">
    <source>
        <dbReference type="ARBA" id="ARBA00022989"/>
    </source>
</evidence>
<evidence type="ECO:0000313" key="10">
    <source>
        <dbReference type="EMBL" id="KAF4383996.1"/>
    </source>
</evidence>
<comment type="subcellular location">
    <subcellularLocation>
        <location evidence="1">Endoplasmic reticulum membrane</location>
        <topology evidence="1">Single-pass membrane protein</topology>
    </subcellularLocation>
</comment>
<dbReference type="InterPro" id="IPR013233">
    <property type="entry name" value="PIG-X/PBN1"/>
</dbReference>
<reference evidence="10 11" key="1">
    <citation type="journal article" date="2020" name="bioRxiv">
        <title>Sequence and annotation of 42 cannabis genomes reveals extensive copy number variation in cannabinoid synthesis and pathogen resistance genes.</title>
        <authorList>
            <person name="Mckernan K.J."/>
            <person name="Helbert Y."/>
            <person name="Kane L.T."/>
            <person name="Ebling H."/>
            <person name="Zhang L."/>
            <person name="Liu B."/>
            <person name="Eaton Z."/>
            <person name="Mclaughlin S."/>
            <person name="Kingan S."/>
            <person name="Baybayan P."/>
            <person name="Concepcion G."/>
            <person name="Jordan M."/>
            <person name="Riva A."/>
            <person name="Barbazuk W."/>
            <person name="Harkins T."/>
        </authorList>
    </citation>
    <scope>NUCLEOTIDE SEQUENCE [LARGE SCALE GENOMIC DNA]</scope>
    <source>
        <strain evidence="11">cv. Jamaican Lion 4</strain>
        <tissue evidence="10">Leaf</tissue>
    </source>
</reference>
<evidence type="ECO:0000256" key="9">
    <source>
        <dbReference type="ARBA" id="ARBA00023180"/>
    </source>
</evidence>
<keyword evidence="7" id="KW-1133">Transmembrane helix</keyword>
<accession>A0A7J6GM54</accession>
<keyword evidence="4" id="KW-0337">GPI-anchor biosynthesis</keyword>
<dbReference type="Pfam" id="PF08320">
    <property type="entry name" value="PIG-X"/>
    <property type="match status" value="1"/>
</dbReference>
<evidence type="ECO:0000256" key="4">
    <source>
        <dbReference type="ARBA" id="ARBA00022502"/>
    </source>
</evidence>
<sequence length="101" mass="11328">MRISKLPAVFVANISYDSCGLIFIERLPNGVFADPFEFQHLLQRGVFNDIAVFGDTNLESPSFLSNRSSVEVHMHVNPGILSDKNGIDIKIKIPLHERYAV</sequence>
<organism evidence="10 11">
    <name type="scientific">Cannabis sativa</name>
    <name type="common">Hemp</name>
    <name type="synonym">Marijuana</name>
    <dbReference type="NCBI Taxonomy" id="3483"/>
    <lineage>
        <taxon>Eukaryota</taxon>
        <taxon>Viridiplantae</taxon>
        <taxon>Streptophyta</taxon>
        <taxon>Embryophyta</taxon>
        <taxon>Tracheophyta</taxon>
        <taxon>Spermatophyta</taxon>
        <taxon>Magnoliopsida</taxon>
        <taxon>eudicotyledons</taxon>
        <taxon>Gunneridae</taxon>
        <taxon>Pentapetalae</taxon>
        <taxon>rosids</taxon>
        <taxon>fabids</taxon>
        <taxon>Rosales</taxon>
        <taxon>Cannabaceae</taxon>
        <taxon>Cannabis</taxon>
    </lineage>
</organism>
<keyword evidence="6" id="KW-0256">Endoplasmic reticulum</keyword>
<dbReference type="PANTHER" id="PTHR28650">
    <property type="entry name" value="PHOSPHATIDYLINOSITOL-GLYCAN BIOSYNTHESIS CLASS X PROTEIN"/>
    <property type="match status" value="1"/>
</dbReference>
<protein>
    <submittedName>
        <fullName evidence="10">Uncharacterized protein</fullName>
    </submittedName>
</protein>
<dbReference type="AlphaFoldDB" id="A0A7J6GM54"/>
<dbReference type="InterPro" id="IPR040039">
    <property type="entry name" value="PIGX"/>
</dbReference>
<keyword evidence="5" id="KW-0812">Transmembrane</keyword>
<proteinExistence type="inferred from homology"/>
<dbReference type="UniPathway" id="UPA00196"/>
<dbReference type="GO" id="GO:0006506">
    <property type="term" value="P:GPI anchor biosynthetic process"/>
    <property type="evidence" value="ECO:0007669"/>
    <property type="project" value="UniProtKB-UniPathway"/>
</dbReference>
<dbReference type="GO" id="GO:0005789">
    <property type="term" value="C:endoplasmic reticulum membrane"/>
    <property type="evidence" value="ECO:0007669"/>
    <property type="project" value="UniProtKB-SubCell"/>
</dbReference>
<dbReference type="PANTHER" id="PTHR28650:SF1">
    <property type="entry name" value="PHOSPHATIDYLINOSITOL-GLYCAN BIOSYNTHESIS CLASS X PROTEIN"/>
    <property type="match status" value="1"/>
</dbReference>
<name>A0A7J6GM54_CANSA</name>
<evidence type="ECO:0000313" key="11">
    <source>
        <dbReference type="Proteomes" id="UP000525078"/>
    </source>
</evidence>